<evidence type="ECO:0000256" key="1">
    <source>
        <dbReference type="ARBA" id="ARBA00004651"/>
    </source>
</evidence>
<evidence type="ECO:0000313" key="7">
    <source>
        <dbReference type="EMBL" id="BCJ35027.1"/>
    </source>
</evidence>
<proteinExistence type="predicted"/>
<feature type="transmembrane region" description="Helical" evidence="6">
    <location>
        <begin position="265"/>
        <end position="284"/>
    </location>
</feature>
<evidence type="ECO:0000313" key="8">
    <source>
        <dbReference type="Proteomes" id="UP000611640"/>
    </source>
</evidence>
<dbReference type="AlphaFoldDB" id="A0A7R7DPB2"/>
<evidence type="ECO:0000256" key="6">
    <source>
        <dbReference type="SAM" id="Phobius"/>
    </source>
</evidence>
<comment type="subcellular location">
    <subcellularLocation>
        <location evidence="1">Cell membrane</location>
        <topology evidence="1">Multi-pass membrane protein</topology>
    </subcellularLocation>
</comment>
<keyword evidence="8" id="KW-1185">Reference proteome</keyword>
<feature type="transmembrane region" description="Helical" evidence="6">
    <location>
        <begin position="296"/>
        <end position="327"/>
    </location>
</feature>
<protein>
    <submittedName>
        <fullName evidence="7">High-affinity branched-chain amino acid ABC transporter (LivM)</fullName>
    </submittedName>
</protein>
<feature type="transmembrane region" description="Helical" evidence="6">
    <location>
        <begin position="132"/>
        <end position="152"/>
    </location>
</feature>
<dbReference type="EMBL" id="AP023355">
    <property type="protein sequence ID" value="BCJ35027.1"/>
    <property type="molecule type" value="Genomic_DNA"/>
</dbReference>
<dbReference type="KEGG" id="atl:Athai_25300"/>
<dbReference type="InterPro" id="IPR043428">
    <property type="entry name" value="LivM-like"/>
</dbReference>
<keyword evidence="4 6" id="KW-1133">Transmembrane helix</keyword>
<feature type="transmembrane region" description="Helical" evidence="6">
    <location>
        <begin position="164"/>
        <end position="184"/>
    </location>
</feature>
<dbReference type="GO" id="GO:0005886">
    <property type="term" value="C:plasma membrane"/>
    <property type="evidence" value="ECO:0007669"/>
    <property type="project" value="UniProtKB-SubCell"/>
</dbReference>
<organism evidence="7 8">
    <name type="scientific">Actinocatenispora thailandica</name>
    <dbReference type="NCBI Taxonomy" id="227318"/>
    <lineage>
        <taxon>Bacteria</taxon>
        <taxon>Bacillati</taxon>
        <taxon>Actinomycetota</taxon>
        <taxon>Actinomycetes</taxon>
        <taxon>Micromonosporales</taxon>
        <taxon>Micromonosporaceae</taxon>
        <taxon>Actinocatenispora</taxon>
    </lineage>
</organism>
<evidence type="ECO:0000256" key="4">
    <source>
        <dbReference type="ARBA" id="ARBA00022989"/>
    </source>
</evidence>
<dbReference type="PANTHER" id="PTHR30482">
    <property type="entry name" value="HIGH-AFFINITY BRANCHED-CHAIN AMINO ACID TRANSPORT SYSTEM PERMEASE"/>
    <property type="match status" value="1"/>
</dbReference>
<evidence type="ECO:0000256" key="3">
    <source>
        <dbReference type="ARBA" id="ARBA00022692"/>
    </source>
</evidence>
<feature type="transmembrane region" description="Helical" evidence="6">
    <location>
        <begin position="107"/>
        <end position="126"/>
    </location>
</feature>
<keyword evidence="2" id="KW-1003">Cell membrane</keyword>
<gene>
    <name evidence="7" type="ORF">Athai_25300</name>
</gene>
<dbReference type="CDD" id="cd06581">
    <property type="entry name" value="TM_PBP1_LivM_like"/>
    <property type="match status" value="1"/>
</dbReference>
<evidence type="ECO:0000256" key="5">
    <source>
        <dbReference type="ARBA" id="ARBA00023136"/>
    </source>
</evidence>
<dbReference type="PANTHER" id="PTHR30482:SF10">
    <property type="entry name" value="HIGH-AFFINITY BRANCHED-CHAIN AMINO ACID TRANSPORT PROTEIN BRAE"/>
    <property type="match status" value="1"/>
</dbReference>
<feature type="transmembrane region" description="Helical" evidence="6">
    <location>
        <begin position="216"/>
        <end position="234"/>
    </location>
</feature>
<dbReference type="GO" id="GO:0015658">
    <property type="term" value="F:branched-chain amino acid transmembrane transporter activity"/>
    <property type="evidence" value="ECO:0007669"/>
    <property type="project" value="InterPro"/>
</dbReference>
<feature type="transmembrane region" description="Helical" evidence="6">
    <location>
        <begin position="46"/>
        <end position="66"/>
    </location>
</feature>
<dbReference type="Proteomes" id="UP000611640">
    <property type="component" value="Chromosome"/>
</dbReference>
<sequence length="382" mass="40708">MTSSGPGGGKARQDNPVMSALRSADDRRLAGLSAMRSRWRAIPRPVRILFGLAVAVFFYLLPNLAIPLIPTPDTNFSSVLFTVAVYVLVGVGLNVVIGLAGLLDLGYIGFFAVGAYSVAIFGSPASPLATKYPWLMLIPIAIALSMVSGVILGGPTLRLRGDYLAIVTLGFGEIVRLIAVNWSITKGQIGIPSVPAPPGHWGNGDPVFGIIDTRPFYWLALTVVLICMFGVKLLESSRVGRSWLAIREDEDAAELMGVPSFKFKLWAFAIGAGLGGLSGALFASRQGFINSNSFDVLTSMLFVAAVVLGGSGNLAGVTLGAVLISYLPERFRGFADKRFLVFGIALIVIMIFRPQGLIPSRRRAVELADRKHEAAEEATANV</sequence>
<reference evidence="7 8" key="1">
    <citation type="submission" date="2020-08" db="EMBL/GenBank/DDBJ databases">
        <title>Whole genome shotgun sequence of Actinocatenispora thailandica NBRC 105041.</title>
        <authorList>
            <person name="Komaki H."/>
            <person name="Tamura T."/>
        </authorList>
    </citation>
    <scope>NUCLEOTIDE SEQUENCE [LARGE SCALE GENOMIC DNA]</scope>
    <source>
        <strain evidence="7 8">NBRC 105041</strain>
    </source>
</reference>
<accession>A0A7R7DPB2</accession>
<feature type="transmembrane region" description="Helical" evidence="6">
    <location>
        <begin position="78"/>
        <end position="100"/>
    </location>
</feature>
<dbReference type="Pfam" id="PF02653">
    <property type="entry name" value="BPD_transp_2"/>
    <property type="match status" value="1"/>
</dbReference>
<evidence type="ECO:0000256" key="2">
    <source>
        <dbReference type="ARBA" id="ARBA00022475"/>
    </source>
</evidence>
<name>A0A7R7DPB2_9ACTN</name>
<keyword evidence="3 6" id="KW-0812">Transmembrane</keyword>
<keyword evidence="5 6" id="KW-0472">Membrane</keyword>
<feature type="transmembrane region" description="Helical" evidence="6">
    <location>
        <begin position="339"/>
        <end position="358"/>
    </location>
</feature>
<dbReference type="InterPro" id="IPR001851">
    <property type="entry name" value="ABC_transp_permease"/>
</dbReference>